<name>A0A816J9F1_BRANA</name>
<accession>A0A816J9F1</accession>
<feature type="signal peptide" evidence="1">
    <location>
        <begin position="1"/>
        <end position="24"/>
    </location>
</feature>
<dbReference type="AlphaFoldDB" id="A0A816J9F1"/>
<feature type="chain" id="PRO_5032959359" evidence="1">
    <location>
        <begin position="25"/>
        <end position="101"/>
    </location>
</feature>
<protein>
    <submittedName>
        <fullName evidence="2">(rape) hypothetical protein</fullName>
    </submittedName>
</protein>
<organism evidence="2">
    <name type="scientific">Brassica napus</name>
    <name type="common">Rape</name>
    <dbReference type="NCBI Taxonomy" id="3708"/>
    <lineage>
        <taxon>Eukaryota</taxon>
        <taxon>Viridiplantae</taxon>
        <taxon>Streptophyta</taxon>
        <taxon>Embryophyta</taxon>
        <taxon>Tracheophyta</taxon>
        <taxon>Spermatophyta</taxon>
        <taxon>Magnoliopsida</taxon>
        <taxon>eudicotyledons</taxon>
        <taxon>Gunneridae</taxon>
        <taxon>Pentapetalae</taxon>
        <taxon>rosids</taxon>
        <taxon>malvids</taxon>
        <taxon>Brassicales</taxon>
        <taxon>Brassicaceae</taxon>
        <taxon>Brassiceae</taxon>
        <taxon>Brassica</taxon>
    </lineage>
</organism>
<dbReference type="EMBL" id="HG994373">
    <property type="protein sequence ID" value="CAF1743935.1"/>
    <property type="molecule type" value="Genomic_DNA"/>
</dbReference>
<gene>
    <name evidence="2" type="ORF">DARMORV10_C09P34830.1</name>
</gene>
<dbReference type="Proteomes" id="UP001295469">
    <property type="component" value="Chromosome C09"/>
</dbReference>
<keyword evidence="1" id="KW-0732">Signal</keyword>
<evidence type="ECO:0000313" key="2">
    <source>
        <dbReference type="EMBL" id="CAF1743935.1"/>
    </source>
</evidence>
<evidence type="ECO:0000256" key="1">
    <source>
        <dbReference type="SAM" id="SignalP"/>
    </source>
</evidence>
<reference evidence="2" key="1">
    <citation type="submission" date="2021-01" db="EMBL/GenBank/DDBJ databases">
        <authorList>
            <consortium name="Genoscope - CEA"/>
            <person name="William W."/>
        </authorList>
    </citation>
    <scope>NUCLEOTIDE SEQUENCE</scope>
</reference>
<sequence length="101" mass="11203">MMKKELLFLTSLIVLCVFISSIDAKTKSIHYPGEDCDPRFPTAECRERCLKSDRCRGGTDSIPPLKQFLQKFLKDLAKSGPARTGPKLTTPLLFESGARAA</sequence>
<proteinExistence type="predicted"/>